<evidence type="ECO:0000313" key="2">
    <source>
        <dbReference type="EMBL" id="KAK9765456.1"/>
    </source>
</evidence>
<keyword evidence="3" id="KW-1185">Reference proteome</keyword>
<evidence type="ECO:0000313" key="3">
    <source>
        <dbReference type="Proteomes" id="UP001479436"/>
    </source>
</evidence>
<reference evidence="2 3" key="1">
    <citation type="submission" date="2023-04" db="EMBL/GenBank/DDBJ databases">
        <title>Genome of Basidiobolus ranarum AG-B5.</title>
        <authorList>
            <person name="Stajich J.E."/>
            <person name="Carter-House D."/>
            <person name="Gryganskyi A."/>
        </authorList>
    </citation>
    <scope>NUCLEOTIDE SEQUENCE [LARGE SCALE GENOMIC DNA]</scope>
    <source>
        <strain evidence="2 3">AG-B5</strain>
    </source>
</reference>
<protein>
    <submittedName>
        <fullName evidence="2">Uncharacterized protein</fullName>
    </submittedName>
</protein>
<sequence>MPPKKRVQAEPETRVVSRAALFRDSSSDEEPVVESVQENKALEALMAKSFSFEMQEDSDSEEKLDANSEEESEGMVFRLFNTPKIDKVNLALPEPEPIVYPTRPESDEEFEITDEMKAQFESVAIASNQILEESKLPWERQFFLHKIIEVPFKAPKRKRTRKSKAKKEWEKKVAQGLAKPLPPKFNQDGYSRGNQYDRFTRKSDPYSPGFNRFRR</sequence>
<feature type="compositionally biased region" description="Basic residues" evidence="1">
    <location>
        <begin position="155"/>
        <end position="165"/>
    </location>
</feature>
<name>A0ABR2WVC5_9FUNG</name>
<evidence type="ECO:0000256" key="1">
    <source>
        <dbReference type="SAM" id="MobiDB-lite"/>
    </source>
</evidence>
<dbReference type="Pfam" id="PF09428">
    <property type="entry name" value="DUF2011"/>
    <property type="match status" value="1"/>
</dbReference>
<gene>
    <name evidence="2" type="ORF">K7432_006212</name>
</gene>
<feature type="region of interest" description="Disordered" evidence="1">
    <location>
        <begin position="155"/>
        <end position="215"/>
    </location>
</feature>
<organism evidence="2 3">
    <name type="scientific">Basidiobolus ranarum</name>
    <dbReference type="NCBI Taxonomy" id="34480"/>
    <lineage>
        <taxon>Eukaryota</taxon>
        <taxon>Fungi</taxon>
        <taxon>Fungi incertae sedis</taxon>
        <taxon>Zoopagomycota</taxon>
        <taxon>Entomophthoromycotina</taxon>
        <taxon>Basidiobolomycetes</taxon>
        <taxon>Basidiobolales</taxon>
        <taxon>Basidiobolaceae</taxon>
        <taxon>Basidiobolus</taxon>
    </lineage>
</organism>
<dbReference type="InterPro" id="IPR018555">
    <property type="entry name" value="C630.06c-like"/>
</dbReference>
<proteinExistence type="predicted"/>
<comment type="caution">
    <text evidence="2">The sequence shown here is derived from an EMBL/GenBank/DDBJ whole genome shotgun (WGS) entry which is preliminary data.</text>
</comment>
<dbReference type="EMBL" id="JASJQH010000267">
    <property type="protein sequence ID" value="KAK9765456.1"/>
    <property type="molecule type" value="Genomic_DNA"/>
</dbReference>
<dbReference type="Proteomes" id="UP001479436">
    <property type="component" value="Unassembled WGS sequence"/>
</dbReference>
<accession>A0ABR2WVC5</accession>